<proteinExistence type="predicted"/>
<dbReference type="Pfam" id="PF11396">
    <property type="entry name" value="PepSY_like"/>
    <property type="match status" value="2"/>
</dbReference>
<protein>
    <recommendedName>
        <fullName evidence="1">Putative beta-lactamase-inhibitor-like PepSY-like domain-containing protein</fullName>
    </recommendedName>
</protein>
<dbReference type="PROSITE" id="PS51257">
    <property type="entry name" value="PROKAR_LIPOPROTEIN"/>
    <property type="match status" value="1"/>
</dbReference>
<dbReference type="Proteomes" id="UP000292855">
    <property type="component" value="Unassembled WGS sequence"/>
</dbReference>
<dbReference type="AlphaFoldDB" id="A0A4Q6XR92"/>
<feature type="domain" description="Putative beta-lactamase-inhibitor-like PepSY-like" evidence="1">
    <location>
        <begin position="25"/>
        <end position="64"/>
    </location>
</feature>
<name>A0A4Q6XR92_9SPHI</name>
<dbReference type="InterPro" id="IPR021533">
    <property type="entry name" value="PepSY-like"/>
</dbReference>
<comment type="caution">
    <text evidence="2">The sequence shown here is derived from an EMBL/GenBank/DDBJ whole genome shotgun (WGS) entry which is preliminary data.</text>
</comment>
<feature type="domain" description="Putative beta-lactamase-inhibitor-like PepSY-like" evidence="1">
    <location>
        <begin position="70"/>
        <end position="143"/>
    </location>
</feature>
<accession>A0A4Q6XR92</accession>
<dbReference type="SUPFAM" id="SSF160574">
    <property type="entry name" value="BT0923-like"/>
    <property type="match status" value="1"/>
</dbReference>
<dbReference type="OrthoDB" id="710080at2"/>
<evidence type="ECO:0000313" key="3">
    <source>
        <dbReference type="Proteomes" id="UP000292855"/>
    </source>
</evidence>
<evidence type="ECO:0000313" key="2">
    <source>
        <dbReference type="EMBL" id="RZF62740.1"/>
    </source>
</evidence>
<reference evidence="2 3" key="1">
    <citation type="submission" date="2019-02" db="EMBL/GenBank/DDBJ databases">
        <authorList>
            <person name="Li Y."/>
        </authorList>
    </citation>
    <scope>NUCLEOTIDE SEQUENCE [LARGE SCALE GENOMIC DNA]</scope>
    <source>
        <strain evidence="2 3">30C10-4-7</strain>
    </source>
</reference>
<evidence type="ECO:0000259" key="1">
    <source>
        <dbReference type="Pfam" id="PF11396"/>
    </source>
</evidence>
<organism evidence="2 3">
    <name type="scientific">Sphingobacterium corticibacterium</name>
    <dbReference type="NCBI Taxonomy" id="2484746"/>
    <lineage>
        <taxon>Bacteria</taxon>
        <taxon>Pseudomonadati</taxon>
        <taxon>Bacteroidota</taxon>
        <taxon>Sphingobacteriia</taxon>
        <taxon>Sphingobacteriales</taxon>
        <taxon>Sphingobacteriaceae</taxon>
        <taxon>Sphingobacterium</taxon>
    </lineage>
</organism>
<gene>
    <name evidence="2" type="ORF">EWE74_08110</name>
</gene>
<dbReference type="EMBL" id="SGIT01000001">
    <property type="protein sequence ID" value="RZF62740.1"/>
    <property type="molecule type" value="Genomic_DNA"/>
</dbReference>
<keyword evidence="3" id="KW-1185">Reference proteome</keyword>
<dbReference type="RefSeq" id="WP_130140965.1">
    <property type="nucleotide sequence ID" value="NZ_SGIT01000001.1"/>
</dbReference>
<dbReference type="Gene3D" id="3.40.1420.30">
    <property type="match status" value="1"/>
</dbReference>
<sequence length="147" mass="16261">MKKTLFGLSLLAMTSFSTISCDDDKVISEAELPKKSQDFISEYFAGKSYSRVEKEGKNYSVKLGEPGSQIEVDFDADGNWMEVDGDDGIYIPIGFILPKIVDYVEDNHPNDGINGIEKIASGFDVDLVVSDTDLIFNASGDFVRQDR</sequence>